<dbReference type="Proteomes" id="UP001162131">
    <property type="component" value="Unassembled WGS sequence"/>
</dbReference>
<dbReference type="AlphaFoldDB" id="A0AAU9JVD3"/>
<evidence type="ECO:0000313" key="1">
    <source>
        <dbReference type="EMBL" id="CAG9330810.1"/>
    </source>
</evidence>
<accession>A0AAU9JVD3</accession>
<keyword evidence="2" id="KW-1185">Reference proteome</keyword>
<proteinExistence type="predicted"/>
<reference evidence="1" key="1">
    <citation type="submission" date="2021-09" db="EMBL/GenBank/DDBJ databases">
        <authorList>
            <consortium name="AG Swart"/>
            <person name="Singh M."/>
            <person name="Singh A."/>
            <person name="Seah K."/>
            <person name="Emmerich C."/>
        </authorList>
    </citation>
    <scope>NUCLEOTIDE SEQUENCE</scope>
    <source>
        <strain evidence="1">ATCC30299</strain>
    </source>
</reference>
<comment type="caution">
    <text evidence="1">The sequence shown here is derived from an EMBL/GenBank/DDBJ whole genome shotgun (WGS) entry which is preliminary data.</text>
</comment>
<sequence>MAKPLEGDGLIENIYYYAWQREGDDTSFRGFYLPHTVIYKHQQPRSWFYSSGDGTIVKKPKDQLTTLNIEQAFLQSVSKSGIVAYFTYIGKGGIREIEFFEAEELKHFLHYRNKSQDGILQKFIDPKGIKNSQIQMVWSPSICLFEMRENTKDLYDLRYDLYERAVTFEGEEYHSRVMPLRGFEIRNYMRNVGEVLVEHVKLVTDNQMSISRMVIHFKIDAKDRLWLLMATSVRCQSSKPLDLVSLTKLPDTVNPKKVSSNPQNPVSLQKSVLCNNCENPCEVERMCDIAYKFVIDSNSQEIPKLIARNHPKMTLFDYLKHKKNVVFLNKKTLVCDDCYLKFTEPIHYAGAWTERLDYSPSRHLNPTKLSIRREITNLTKSLTPIKSRHLSTVKEKPKRLKRRNKSKEKVNSEAILLSGNKKFPKIPFLNLKRFSEDRSTNVDSLVSSANYFQPEKRKIVDDILKAIEDNR</sequence>
<organism evidence="1 2">
    <name type="scientific">Blepharisma stoltei</name>
    <dbReference type="NCBI Taxonomy" id="1481888"/>
    <lineage>
        <taxon>Eukaryota</taxon>
        <taxon>Sar</taxon>
        <taxon>Alveolata</taxon>
        <taxon>Ciliophora</taxon>
        <taxon>Postciliodesmatophora</taxon>
        <taxon>Heterotrichea</taxon>
        <taxon>Heterotrichida</taxon>
        <taxon>Blepharismidae</taxon>
        <taxon>Blepharisma</taxon>
    </lineage>
</organism>
<evidence type="ECO:0000313" key="2">
    <source>
        <dbReference type="Proteomes" id="UP001162131"/>
    </source>
</evidence>
<protein>
    <submittedName>
        <fullName evidence="1">Uncharacterized protein</fullName>
    </submittedName>
</protein>
<dbReference type="EMBL" id="CAJZBQ010000052">
    <property type="protein sequence ID" value="CAG9330810.1"/>
    <property type="molecule type" value="Genomic_DNA"/>
</dbReference>
<gene>
    <name evidence="1" type="ORF">BSTOLATCC_MIC52224</name>
</gene>
<name>A0AAU9JVD3_9CILI</name>